<dbReference type="NCBIfam" id="TIGR00131">
    <property type="entry name" value="gal_kin"/>
    <property type="match status" value="1"/>
</dbReference>
<accession>A0A2K8KR87</accession>
<keyword evidence="2 11" id="KW-0963">Cytoplasm</keyword>
<keyword evidence="9 11" id="KW-0299">Galactose metabolism</keyword>
<name>A0A2K8KR87_9GAMM</name>
<feature type="domain" description="Galactokinase N-terminal" evidence="15">
    <location>
        <begin position="14"/>
        <end position="63"/>
    </location>
</feature>
<evidence type="ECO:0000256" key="12">
    <source>
        <dbReference type="NCBIfam" id="TIGR00131"/>
    </source>
</evidence>
<comment type="caution">
    <text evidence="11">Lacks conserved residue(s) required for the propagation of feature annotation.</text>
</comment>
<dbReference type="InterPro" id="IPR000705">
    <property type="entry name" value="Galactokinase"/>
</dbReference>
<keyword evidence="17" id="KW-1185">Reference proteome</keyword>
<proteinExistence type="inferred from homology"/>
<dbReference type="EC" id="2.7.1.6" evidence="11 12"/>
<feature type="binding site" evidence="11">
    <location>
        <position position="167"/>
    </location>
    <ligand>
        <name>Mg(2+)</name>
        <dbReference type="ChEBI" id="CHEBI:18420"/>
    </ligand>
</feature>
<dbReference type="InterPro" id="IPR036554">
    <property type="entry name" value="GHMP_kinase_C_sf"/>
</dbReference>
<evidence type="ECO:0000256" key="7">
    <source>
        <dbReference type="ARBA" id="ARBA00022840"/>
    </source>
</evidence>
<feature type="binding site" evidence="11">
    <location>
        <position position="135"/>
    </location>
    <ligand>
        <name>Mg(2+)</name>
        <dbReference type="ChEBI" id="CHEBI:18420"/>
    </ligand>
</feature>
<evidence type="ECO:0000256" key="6">
    <source>
        <dbReference type="ARBA" id="ARBA00022777"/>
    </source>
</evidence>
<keyword evidence="6 11" id="KW-0418">Kinase</keyword>
<dbReference type="InterPro" id="IPR014721">
    <property type="entry name" value="Ribsml_uS5_D2-typ_fold_subgr"/>
</dbReference>
<dbReference type="InterPro" id="IPR019741">
    <property type="entry name" value="Galactokinase_CS"/>
</dbReference>
<reference evidence="16 17" key="1">
    <citation type="journal article" date="2017" name="Environ. Microbiol.">
        <title>Genomic and physiological analyses of 'Reinekea forsetii' reveal a versatile opportunistic lifestyle during spring algae blooms.</title>
        <authorList>
            <person name="Avci B."/>
            <person name="Hahnke R.L."/>
            <person name="Chafee M."/>
            <person name="Fischer T."/>
            <person name="Gruber-Vodicka H."/>
            <person name="Tegetmeyer H.E."/>
            <person name="Harder J."/>
            <person name="Fuchs B.M."/>
            <person name="Amann R.I."/>
            <person name="Teeling H."/>
        </authorList>
    </citation>
    <scope>NUCLEOTIDE SEQUENCE [LARGE SCALE GENOMIC DNA]</scope>
    <source>
        <strain evidence="16 17">Hel1_31_D35</strain>
    </source>
</reference>
<dbReference type="FunFam" id="3.30.70.890:FF:000001">
    <property type="entry name" value="Galactokinase"/>
    <property type="match status" value="1"/>
</dbReference>
<evidence type="ECO:0000313" key="16">
    <source>
        <dbReference type="EMBL" id="ATX77248.1"/>
    </source>
</evidence>
<dbReference type="InterPro" id="IPR019539">
    <property type="entry name" value="GalKase_N"/>
</dbReference>
<evidence type="ECO:0000256" key="4">
    <source>
        <dbReference type="ARBA" id="ARBA00022723"/>
    </source>
</evidence>
<evidence type="ECO:0000256" key="5">
    <source>
        <dbReference type="ARBA" id="ARBA00022741"/>
    </source>
</evidence>
<dbReference type="InterPro" id="IPR006203">
    <property type="entry name" value="GHMP_knse_ATP-bd_CS"/>
</dbReference>
<dbReference type="EMBL" id="CP011797">
    <property type="protein sequence ID" value="ATX77248.1"/>
    <property type="molecule type" value="Genomic_DNA"/>
</dbReference>
<comment type="subcellular location">
    <subcellularLocation>
        <location evidence="11">Cytoplasm</location>
    </subcellularLocation>
</comment>
<dbReference type="GO" id="GO:0004335">
    <property type="term" value="F:galactokinase activity"/>
    <property type="evidence" value="ECO:0007669"/>
    <property type="project" value="UniProtKB-UniRule"/>
</dbReference>
<dbReference type="Gene3D" id="3.30.230.10">
    <property type="match status" value="1"/>
</dbReference>
<sequence>MSVTTANLVEQASEAFLRHFDYAPSHDFRAPGRVNLIGEHTDYNDGYVLPAAIDFGTVVVAAKRSDNLIRACAVNFNEEIVTLALDSPMVSVEPFNWSNYLRAVCQQLQNRGYRLVGMDIAIVGDVPYGAGLSSSAALEIVLIRTLLALSEAVIDPTEAALVGQQAENEFIGAQTGIMDQLISARGEVDHALLIDCRQLTSTPVPLDPDFNILIFHSNVRRGLVDSEYNTRRLQCQAAAKIMQISHLRDADLALLDRFADQMDTITYRRARHVISENERTLLAASTLANRDWASLGELMQASHNSMRDDFEITVPAIDGLVALIQERLSPGMGGVRMTGGGFGGCVVALVHKSQTGQIIEHVADHYHAAFGLHETVYICQAVDGAFVAQ</sequence>
<dbReference type="Pfam" id="PF10509">
    <property type="entry name" value="GalKase_gal_bdg"/>
    <property type="match status" value="1"/>
</dbReference>
<dbReference type="GO" id="GO:0005524">
    <property type="term" value="F:ATP binding"/>
    <property type="evidence" value="ECO:0007669"/>
    <property type="project" value="UniProtKB-UniRule"/>
</dbReference>
<dbReference type="InterPro" id="IPR006204">
    <property type="entry name" value="GHMP_kinase_N_dom"/>
</dbReference>
<evidence type="ECO:0000313" key="17">
    <source>
        <dbReference type="Proteomes" id="UP000229757"/>
    </source>
</evidence>
<feature type="active site" description="Proton acceptor" evidence="11">
    <location>
        <position position="179"/>
    </location>
</feature>
<dbReference type="UniPathway" id="UPA00214"/>
<dbReference type="SUPFAM" id="SSF54211">
    <property type="entry name" value="Ribosomal protein S5 domain 2-like"/>
    <property type="match status" value="1"/>
</dbReference>
<keyword evidence="4 11" id="KW-0479">Metal-binding</keyword>
<evidence type="ECO:0000259" key="14">
    <source>
        <dbReference type="Pfam" id="PF08544"/>
    </source>
</evidence>
<feature type="site" description="Transition state stabilizer" evidence="11">
    <location>
        <position position="33"/>
    </location>
</feature>
<dbReference type="GO" id="GO:0006012">
    <property type="term" value="P:galactose metabolic process"/>
    <property type="evidence" value="ECO:0007669"/>
    <property type="project" value="UniProtKB-UniRule"/>
</dbReference>
<evidence type="ECO:0000259" key="15">
    <source>
        <dbReference type="Pfam" id="PF10509"/>
    </source>
</evidence>
<dbReference type="GO" id="GO:0005829">
    <property type="term" value="C:cytosol"/>
    <property type="evidence" value="ECO:0007669"/>
    <property type="project" value="TreeGrafter"/>
</dbReference>
<dbReference type="Pfam" id="PF08544">
    <property type="entry name" value="GHMP_kinases_C"/>
    <property type="match status" value="1"/>
</dbReference>
<dbReference type="InterPro" id="IPR020568">
    <property type="entry name" value="Ribosomal_Su5_D2-typ_SF"/>
</dbReference>
<comment type="function">
    <text evidence="11">Catalyzes the transfer of the gamma-phosphate of ATP to D-galactose to form alpha-D-galactose-1-phosphate (Gal-1-P).</text>
</comment>
<feature type="domain" description="GHMP kinase N-terminal" evidence="13">
    <location>
        <begin position="99"/>
        <end position="186"/>
    </location>
</feature>
<dbReference type="OrthoDB" id="250531at2"/>
<feature type="binding site" evidence="11">
    <location>
        <begin position="39"/>
        <end position="42"/>
    </location>
    <ligand>
        <name>substrate</name>
    </ligand>
</feature>
<keyword evidence="5 11" id="KW-0547">Nucleotide-binding</keyword>
<dbReference type="PANTHER" id="PTHR10457:SF7">
    <property type="entry name" value="GALACTOKINASE-RELATED"/>
    <property type="match status" value="1"/>
</dbReference>
<dbReference type="AlphaFoldDB" id="A0A2K8KR87"/>
<evidence type="ECO:0000256" key="10">
    <source>
        <dbReference type="ARBA" id="ARBA00023277"/>
    </source>
</evidence>
<dbReference type="Proteomes" id="UP000229757">
    <property type="component" value="Chromosome"/>
</dbReference>
<organism evidence="16 17">
    <name type="scientific">Reinekea forsetii</name>
    <dbReference type="NCBI Taxonomy" id="1336806"/>
    <lineage>
        <taxon>Bacteria</taxon>
        <taxon>Pseudomonadati</taxon>
        <taxon>Pseudomonadota</taxon>
        <taxon>Gammaproteobacteria</taxon>
        <taxon>Oceanospirillales</taxon>
        <taxon>Saccharospirillaceae</taxon>
        <taxon>Reinekea</taxon>
    </lineage>
</organism>
<dbReference type="PROSITE" id="PS00627">
    <property type="entry name" value="GHMP_KINASES_ATP"/>
    <property type="match status" value="1"/>
</dbReference>
<dbReference type="InterPro" id="IPR006206">
    <property type="entry name" value="Mevalonate/galactokinase"/>
</dbReference>
<comment type="similarity">
    <text evidence="1 11">Belongs to the GHMP kinase family. GalK subfamily.</text>
</comment>
<dbReference type="PANTHER" id="PTHR10457">
    <property type="entry name" value="MEVALONATE KINASE/GALACTOKINASE"/>
    <property type="match status" value="1"/>
</dbReference>
<feature type="binding site" evidence="11">
    <location>
        <begin position="129"/>
        <end position="135"/>
    </location>
    <ligand>
        <name>ATP</name>
        <dbReference type="ChEBI" id="CHEBI:30616"/>
    </ligand>
</feature>
<dbReference type="RefSeq" id="WP_100257521.1">
    <property type="nucleotide sequence ID" value="NZ_CP011797.1"/>
</dbReference>
<evidence type="ECO:0000256" key="9">
    <source>
        <dbReference type="ARBA" id="ARBA00023144"/>
    </source>
</evidence>
<keyword evidence="3 11" id="KW-0808">Transferase</keyword>
<evidence type="ECO:0000256" key="8">
    <source>
        <dbReference type="ARBA" id="ARBA00022842"/>
    </source>
</evidence>
<keyword evidence="8 11" id="KW-0460">Magnesium</keyword>
<dbReference type="PROSITE" id="PS00106">
    <property type="entry name" value="GALACTOKINASE"/>
    <property type="match status" value="1"/>
</dbReference>
<dbReference type="PRINTS" id="PR00473">
    <property type="entry name" value="GALCTOKINASE"/>
</dbReference>
<dbReference type="Gene3D" id="3.30.70.890">
    <property type="entry name" value="GHMP kinase, C-terminal domain"/>
    <property type="match status" value="1"/>
</dbReference>
<dbReference type="PIRSF" id="PIRSF000530">
    <property type="entry name" value="Galactokinase"/>
    <property type="match status" value="1"/>
</dbReference>
<dbReference type="NCBIfam" id="NF003472">
    <property type="entry name" value="PRK05101.1"/>
    <property type="match status" value="1"/>
</dbReference>
<evidence type="ECO:0000256" key="11">
    <source>
        <dbReference type="HAMAP-Rule" id="MF_00246"/>
    </source>
</evidence>
<dbReference type="KEGG" id="rfo:REIFOR_02114"/>
<dbReference type="Pfam" id="PF00288">
    <property type="entry name" value="GHMP_kinases_N"/>
    <property type="match status" value="1"/>
</dbReference>
<keyword evidence="7 11" id="KW-0067">ATP-binding</keyword>
<dbReference type="InterPro" id="IPR022963">
    <property type="entry name" value="Galactokinase_bac"/>
</dbReference>
<comment type="pathway">
    <text evidence="11">Carbohydrate metabolism; galactose metabolism.</text>
</comment>
<dbReference type="InterPro" id="IPR013750">
    <property type="entry name" value="GHMP_kinase_C_dom"/>
</dbReference>
<dbReference type="FunFam" id="3.30.230.10:FF:000017">
    <property type="entry name" value="Galactokinase"/>
    <property type="match status" value="1"/>
</dbReference>
<dbReference type="HAMAP" id="MF_00246">
    <property type="entry name" value="Galactokinase"/>
    <property type="match status" value="1"/>
</dbReference>
<feature type="binding site" evidence="11">
    <location>
        <position position="228"/>
    </location>
    <ligand>
        <name>substrate</name>
    </ligand>
</feature>
<evidence type="ECO:0000256" key="3">
    <source>
        <dbReference type="ARBA" id="ARBA00022679"/>
    </source>
</evidence>
<dbReference type="PRINTS" id="PR00959">
    <property type="entry name" value="MEVGALKINASE"/>
</dbReference>
<evidence type="ECO:0000259" key="13">
    <source>
        <dbReference type="Pfam" id="PF00288"/>
    </source>
</evidence>
<dbReference type="GO" id="GO:0000287">
    <property type="term" value="F:magnesium ion binding"/>
    <property type="evidence" value="ECO:0007669"/>
    <property type="project" value="UniProtKB-UniRule"/>
</dbReference>
<dbReference type="SUPFAM" id="SSF55060">
    <property type="entry name" value="GHMP Kinase, C-terminal domain"/>
    <property type="match status" value="1"/>
</dbReference>
<evidence type="ECO:0000256" key="1">
    <source>
        <dbReference type="ARBA" id="ARBA00006566"/>
    </source>
</evidence>
<feature type="domain" description="GHMP kinase C-terminal" evidence="14">
    <location>
        <begin position="285"/>
        <end position="367"/>
    </location>
</feature>
<comment type="catalytic activity">
    <reaction evidence="11">
        <text>alpha-D-galactose + ATP = alpha-D-galactose 1-phosphate + ADP + H(+)</text>
        <dbReference type="Rhea" id="RHEA:13553"/>
        <dbReference type="ChEBI" id="CHEBI:15378"/>
        <dbReference type="ChEBI" id="CHEBI:28061"/>
        <dbReference type="ChEBI" id="CHEBI:30616"/>
        <dbReference type="ChEBI" id="CHEBI:58336"/>
        <dbReference type="ChEBI" id="CHEBI:456216"/>
        <dbReference type="EC" id="2.7.1.6"/>
    </reaction>
</comment>
<protein>
    <recommendedName>
        <fullName evidence="11 12">Galactokinase</fullName>
        <ecNumber evidence="11 12">2.7.1.6</ecNumber>
    </recommendedName>
    <alternativeName>
        <fullName evidence="11">Galactose kinase</fullName>
    </alternativeName>
</protein>
<keyword evidence="10 11" id="KW-0119">Carbohydrate metabolism</keyword>
<gene>
    <name evidence="11" type="primary">galK</name>
    <name evidence="16" type="ORF">REIFOR_02114</name>
</gene>
<evidence type="ECO:0000256" key="2">
    <source>
        <dbReference type="ARBA" id="ARBA00022490"/>
    </source>
</evidence>